<dbReference type="EMBL" id="CAJEWN010000069">
    <property type="protein sequence ID" value="CAD2158157.1"/>
    <property type="molecule type" value="Genomic_DNA"/>
</dbReference>
<name>A0A6V7UHA4_MELEN</name>
<accession>A0A6V7UHA4</accession>
<protein>
    <submittedName>
        <fullName evidence="1">Uncharacterized protein</fullName>
    </submittedName>
</protein>
<evidence type="ECO:0000313" key="1">
    <source>
        <dbReference type="EMBL" id="CAD2158157.1"/>
    </source>
</evidence>
<reference evidence="1 2" key="1">
    <citation type="submission" date="2020-08" db="EMBL/GenBank/DDBJ databases">
        <authorList>
            <person name="Koutsovoulos G."/>
            <person name="Danchin GJ E."/>
        </authorList>
    </citation>
    <scope>NUCLEOTIDE SEQUENCE [LARGE SCALE GENOMIC DNA]</scope>
</reference>
<proteinExistence type="predicted"/>
<gene>
    <name evidence="1" type="ORF">MENT_LOCUS13017</name>
</gene>
<comment type="caution">
    <text evidence="1">The sequence shown here is derived from an EMBL/GenBank/DDBJ whole genome shotgun (WGS) entry which is preliminary data.</text>
</comment>
<sequence>MHTFLFGFVMLDKPPMERHKANRWSRFKCLRVRCGCFLWLEMEWTVDGQRKFFEKICMAEALVAASNMLILLLWKLLAMPI</sequence>
<organism evidence="1 2">
    <name type="scientific">Meloidogyne enterolobii</name>
    <name type="common">Root-knot nematode worm</name>
    <name type="synonym">Meloidogyne mayaguensis</name>
    <dbReference type="NCBI Taxonomy" id="390850"/>
    <lineage>
        <taxon>Eukaryota</taxon>
        <taxon>Metazoa</taxon>
        <taxon>Ecdysozoa</taxon>
        <taxon>Nematoda</taxon>
        <taxon>Chromadorea</taxon>
        <taxon>Rhabditida</taxon>
        <taxon>Tylenchina</taxon>
        <taxon>Tylenchomorpha</taxon>
        <taxon>Tylenchoidea</taxon>
        <taxon>Meloidogynidae</taxon>
        <taxon>Meloidogyninae</taxon>
        <taxon>Meloidogyne</taxon>
    </lineage>
</organism>
<dbReference type="AlphaFoldDB" id="A0A6V7UHA4"/>
<evidence type="ECO:0000313" key="2">
    <source>
        <dbReference type="Proteomes" id="UP000580250"/>
    </source>
</evidence>
<dbReference type="Proteomes" id="UP000580250">
    <property type="component" value="Unassembled WGS sequence"/>
</dbReference>